<dbReference type="PANTHER" id="PTHR42885:SF1">
    <property type="entry name" value="THREONINE-PHOSPHATE DECARBOXYLASE"/>
    <property type="match status" value="1"/>
</dbReference>
<dbReference type="InterPro" id="IPR015421">
    <property type="entry name" value="PyrdxlP-dep_Trfase_major"/>
</dbReference>
<dbReference type="Gene3D" id="3.90.1150.10">
    <property type="entry name" value="Aspartate Aminotransferase, domain 1"/>
    <property type="match status" value="1"/>
</dbReference>
<evidence type="ECO:0000256" key="1">
    <source>
        <dbReference type="ARBA" id="ARBA00001933"/>
    </source>
</evidence>
<dbReference type="Gene3D" id="3.40.640.10">
    <property type="entry name" value="Type I PLP-dependent aspartate aminotransferase-like (Major domain)"/>
    <property type="match status" value="1"/>
</dbReference>
<dbReference type="STRING" id="1849968.A8C32_08135"/>
<dbReference type="InterPro" id="IPR004839">
    <property type="entry name" value="Aminotransferase_I/II_large"/>
</dbReference>
<proteinExistence type="predicted"/>
<dbReference type="Pfam" id="PF00155">
    <property type="entry name" value="Aminotran_1_2"/>
    <property type="match status" value="1"/>
</dbReference>
<accession>A0A1E5SJ41</accession>
<feature type="domain" description="Aminotransferase class I/classII large" evidence="3">
    <location>
        <begin position="20"/>
        <end position="332"/>
    </location>
</feature>
<gene>
    <name evidence="4" type="ORF">A8C32_08135</name>
</gene>
<keyword evidence="2" id="KW-0663">Pyridoxal phosphate</keyword>
<organism evidence="4 5">
    <name type="scientific">Flavivirga aquatica</name>
    <dbReference type="NCBI Taxonomy" id="1849968"/>
    <lineage>
        <taxon>Bacteria</taxon>
        <taxon>Pseudomonadati</taxon>
        <taxon>Bacteroidota</taxon>
        <taxon>Flavobacteriia</taxon>
        <taxon>Flavobacteriales</taxon>
        <taxon>Flavobacteriaceae</taxon>
        <taxon>Flavivirga</taxon>
    </lineage>
</organism>
<dbReference type="CDD" id="cd00609">
    <property type="entry name" value="AAT_like"/>
    <property type="match status" value="1"/>
</dbReference>
<dbReference type="OrthoDB" id="9813612at2"/>
<protein>
    <recommendedName>
        <fullName evidence="3">Aminotransferase class I/classII large domain-containing protein</fullName>
    </recommendedName>
</protein>
<keyword evidence="5" id="KW-1185">Reference proteome</keyword>
<evidence type="ECO:0000256" key="2">
    <source>
        <dbReference type="ARBA" id="ARBA00022898"/>
    </source>
</evidence>
<dbReference type="RefSeq" id="WP_069831817.1">
    <property type="nucleotide sequence ID" value="NZ_MDJD01000054.1"/>
</dbReference>
<comment type="cofactor">
    <cofactor evidence="1">
        <name>pyridoxal 5'-phosphate</name>
        <dbReference type="ChEBI" id="CHEBI:597326"/>
    </cofactor>
</comment>
<dbReference type="AlphaFoldDB" id="A0A1E5SJ41"/>
<evidence type="ECO:0000313" key="5">
    <source>
        <dbReference type="Proteomes" id="UP000095713"/>
    </source>
</evidence>
<dbReference type="PANTHER" id="PTHR42885">
    <property type="entry name" value="HISTIDINOL-PHOSPHATE AMINOTRANSFERASE-RELATED"/>
    <property type="match status" value="1"/>
</dbReference>
<comment type="caution">
    <text evidence="4">The sequence shown here is derived from an EMBL/GenBank/DDBJ whole genome shotgun (WGS) entry which is preliminary data.</text>
</comment>
<dbReference type="GO" id="GO:0030170">
    <property type="term" value="F:pyridoxal phosphate binding"/>
    <property type="evidence" value="ECO:0007669"/>
    <property type="project" value="InterPro"/>
</dbReference>
<sequence>MDYGHGDDLYKYEAVNFKANFSSNVWHQGAAKPLVSFLKEQLNTIENYPAPSAESLTKSIEKHHHLPNQSTLVTNGATEAFYLITNTFHSDSVTICTPSFSEYEQASKANHLKLHFIDRASILQHQFNTTLAFICNPNNPDGFENSIEDIEQLAKSFPNTYFIIDEAYTEFTNSNISCISLVNLYPNIVLIKSLTKLFCIPGLRLGYIISNPNFISKLMQHKMPWNVNSLALHAGEFIFKNYDALAPNFNTCFKNLAILKKEINELDGFEVIPSNTSYFLIRMNQPKATELKKHLIHKHQLLIRDASNFRTLDPHYIRIASQSLKQNKLLINALKQWNN</sequence>
<dbReference type="InterPro" id="IPR015422">
    <property type="entry name" value="PyrdxlP-dep_Trfase_small"/>
</dbReference>
<dbReference type="SUPFAM" id="SSF53383">
    <property type="entry name" value="PLP-dependent transferases"/>
    <property type="match status" value="1"/>
</dbReference>
<dbReference type="InterPro" id="IPR015424">
    <property type="entry name" value="PyrdxlP-dep_Trfase"/>
</dbReference>
<name>A0A1E5SJ41_9FLAO</name>
<evidence type="ECO:0000259" key="3">
    <source>
        <dbReference type="Pfam" id="PF00155"/>
    </source>
</evidence>
<reference evidence="4 5" key="1">
    <citation type="submission" date="2016-05" db="EMBL/GenBank/DDBJ databases">
        <title>Draft Genome Sequence of Algibacter sp. Strain SK-16 Isolated from the Surface Water of Aburatsubo Inlet.</title>
        <authorList>
            <person name="Wong S.-K."/>
            <person name="Yoshizawa S."/>
            <person name="Nakajima Y."/>
            <person name="Ogura Y."/>
            <person name="Tetsuya H."/>
            <person name="Hamasaki K."/>
        </authorList>
    </citation>
    <scope>NUCLEOTIDE SEQUENCE [LARGE SCALE GENOMIC DNA]</scope>
    <source>
        <strain evidence="4 5">SK-16</strain>
    </source>
</reference>
<dbReference type="Proteomes" id="UP000095713">
    <property type="component" value="Unassembled WGS sequence"/>
</dbReference>
<evidence type="ECO:0000313" key="4">
    <source>
        <dbReference type="EMBL" id="OEJ99134.1"/>
    </source>
</evidence>
<dbReference type="EMBL" id="MDJD01000054">
    <property type="protein sequence ID" value="OEJ99134.1"/>
    <property type="molecule type" value="Genomic_DNA"/>
</dbReference>